<dbReference type="Gene3D" id="3.30.450.20">
    <property type="entry name" value="PAS domain"/>
    <property type="match status" value="1"/>
</dbReference>
<protein>
    <submittedName>
        <fullName evidence="4">SpoIIE family protein phosphatase</fullName>
    </submittedName>
</protein>
<dbReference type="Pfam" id="PF07228">
    <property type="entry name" value="SpoIIE"/>
    <property type="match status" value="1"/>
</dbReference>
<dbReference type="Proteomes" id="UP000428260">
    <property type="component" value="Chromosome"/>
</dbReference>
<dbReference type="SMART" id="SM00331">
    <property type="entry name" value="PP2C_SIG"/>
    <property type="match status" value="1"/>
</dbReference>
<dbReference type="InterPro" id="IPR001932">
    <property type="entry name" value="PPM-type_phosphatase-like_dom"/>
</dbReference>
<evidence type="ECO:0000256" key="1">
    <source>
        <dbReference type="ARBA" id="ARBA00022801"/>
    </source>
</evidence>
<feature type="transmembrane region" description="Helical" evidence="2">
    <location>
        <begin position="12"/>
        <end position="32"/>
    </location>
</feature>
<evidence type="ECO:0000313" key="4">
    <source>
        <dbReference type="EMBL" id="QGY47261.1"/>
    </source>
</evidence>
<dbReference type="SUPFAM" id="SSF81606">
    <property type="entry name" value="PP2C-like"/>
    <property type="match status" value="1"/>
</dbReference>
<dbReference type="InterPro" id="IPR052016">
    <property type="entry name" value="Bact_Sigma-Reg"/>
</dbReference>
<dbReference type="GO" id="GO:0016791">
    <property type="term" value="F:phosphatase activity"/>
    <property type="evidence" value="ECO:0007669"/>
    <property type="project" value="TreeGrafter"/>
</dbReference>
<sequence length="635" mass="72702">MINKSISYRLSIFVSFAVIIVFIAFIAVSYVFDKQLLKENIESQAIVESSKIIMQVQKQVVSTREIAGNISEQILYYGLHNDVDLFINSIIAKYPFINAIHINIDSTVPNQNYHNFVSAREKDSITFRKGNKPFYHCAFEKESIHQVIMQEKPGWTKPFRCPETDVVIVSYVSPIEINDESNVLKRRGEVICELSLLELNKLINATEIGDVKDSYAFLASEQGDYITHPNKEWILNRNLYTLSDRVYDKEKVDVKEILSNQLTGITTAFSDLLDYQKTWVYYTTVKETGWLLVFVLPYSELFQPLYVMLLQLLFFSVIGILVIYFIITYITGKLVEPLSTVTTQLKRFSNLSGQTTINTLNEVKLISESLDYLKNWYDSYRISQSQEKKRSARQIQDLEQASEIQQSLIKTDYSSFSEKHNVDLFALYKPARIVSGDLFDYFFIDDENMIFTIGDVSGKGVPAAIFMSIAQTIIKSSTTVKRARNIVKKASGEIYTNNQHQFFLTLFVGVLNVKTGLLNYSNAAHTATLIVKQDGQITELNHSHGLPLGLYPDKEYTDRKIQISKGDKIILYSDGITEQLNEKNAQLGLDGLKKIIWEATSTTPNELVKEIEQKLEDYKGEQKQNDDITLFIIQY</sequence>
<keyword evidence="2" id="KW-0812">Transmembrane</keyword>
<evidence type="ECO:0000313" key="5">
    <source>
        <dbReference type="Proteomes" id="UP000428260"/>
    </source>
</evidence>
<dbReference type="PANTHER" id="PTHR43156:SF2">
    <property type="entry name" value="STAGE II SPORULATION PROTEIN E"/>
    <property type="match status" value="1"/>
</dbReference>
<feature type="transmembrane region" description="Helical" evidence="2">
    <location>
        <begin position="305"/>
        <end position="327"/>
    </location>
</feature>
<dbReference type="PANTHER" id="PTHR43156">
    <property type="entry name" value="STAGE II SPORULATION PROTEIN E-RELATED"/>
    <property type="match status" value="1"/>
</dbReference>
<keyword evidence="2" id="KW-0472">Membrane</keyword>
<dbReference type="Gene3D" id="3.60.40.10">
    <property type="entry name" value="PPM-type phosphatase domain"/>
    <property type="match status" value="1"/>
</dbReference>
<name>A0A6I6JXH9_9BACT</name>
<dbReference type="InterPro" id="IPR036457">
    <property type="entry name" value="PPM-type-like_dom_sf"/>
</dbReference>
<evidence type="ECO:0000259" key="3">
    <source>
        <dbReference type="SMART" id="SM00331"/>
    </source>
</evidence>
<keyword evidence="1" id="KW-0378">Hydrolase</keyword>
<gene>
    <name evidence="4" type="ORF">GM418_27430</name>
</gene>
<dbReference type="CDD" id="cd12912">
    <property type="entry name" value="PDC2_MCP_like"/>
    <property type="match status" value="1"/>
</dbReference>
<dbReference type="AlphaFoldDB" id="A0A6I6JXH9"/>
<feature type="domain" description="PPM-type phosphatase" evidence="3">
    <location>
        <begin position="419"/>
        <end position="635"/>
    </location>
</feature>
<dbReference type="EMBL" id="CP046401">
    <property type="protein sequence ID" value="QGY47261.1"/>
    <property type="molecule type" value="Genomic_DNA"/>
</dbReference>
<keyword evidence="2" id="KW-1133">Transmembrane helix</keyword>
<proteinExistence type="predicted"/>
<dbReference type="KEGG" id="mcos:GM418_27430"/>
<keyword evidence="5" id="KW-1185">Reference proteome</keyword>
<organism evidence="4 5">
    <name type="scientific">Maribellus comscasis</name>
    <dbReference type="NCBI Taxonomy" id="2681766"/>
    <lineage>
        <taxon>Bacteria</taxon>
        <taxon>Pseudomonadati</taxon>
        <taxon>Bacteroidota</taxon>
        <taxon>Bacteroidia</taxon>
        <taxon>Marinilabiliales</taxon>
        <taxon>Prolixibacteraceae</taxon>
        <taxon>Maribellus</taxon>
    </lineage>
</organism>
<dbReference type="RefSeq" id="WP_158870957.1">
    <property type="nucleotide sequence ID" value="NZ_CP046401.1"/>
</dbReference>
<reference evidence="4 5" key="1">
    <citation type="submission" date="2019-11" db="EMBL/GenBank/DDBJ databases">
        <authorList>
            <person name="Zheng R.K."/>
            <person name="Sun C.M."/>
        </authorList>
    </citation>
    <scope>NUCLEOTIDE SEQUENCE [LARGE SCALE GENOMIC DNA]</scope>
    <source>
        <strain evidence="4 5">WC007</strain>
    </source>
</reference>
<evidence type="ECO:0000256" key="2">
    <source>
        <dbReference type="SAM" id="Phobius"/>
    </source>
</evidence>
<accession>A0A6I6JXH9</accession>